<gene>
    <name evidence="7" type="primary">pstS</name>
    <name evidence="7" type="ORF">E3T23_04025</name>
</gene>
<keyword evidence="3 4" id="KW-0592">Phosphate transport</keyword>
<dbReference type="PANTHER" id="PTHR42996">
    <property type="entry name" value="PHOSPHATE-BINDING PROTEIN PSTS"/>
    <property type="match status" value="1"/>
</dbReference>
<reference evidence="7 8" key="1">
    <citation type="submission" date="2019-03" db="EMBL/GenBank/DDBJ databases">
        <title>Genomics of glacier-inhabiting Cryobacterium strains.</title>
        <authorList>
            <person name="Liu Q."/>
            <person name="Xin Y.-H."/>
        </authorList>
    </citation>
    <scope>NUCLEOTIDE SEQUENCE [LARGE SCALE GENOMIC DNA]</scope>
    <source>
        <strain evidence="7 8">TMT2-48-2</strain>
    </source>
</reference>
<keyword evidence="8" id="KW-1185">Reference proteome</keyword>
<dbReference type="NCBIfam" id="TIGR00975">
    <property type="entry name" value="3a0107s03"/>
    <property type="match status" value="1"/>
</dbReference>
<evidence type="ECO:0000256" key="3">
    <source>
        <dbReference type="ARBA" id="ARBA00022592"/>
    </source>
</evidence>
<feature type="chain" id="PRO_5039302480" description="Phosphate-binding protein" evidence="5">
    <location>
        <begin position="25"/>
        <end position="362"/>
    </location>
</feature>
<dbReference type="GO" id="GO:0043190">
    <property type="term" value="C:ATP-binding cassette (ABC) transporter complex"/>
    <property type="evidence" value="ECO:0007669"/>
    <property type="project" value="InterPro"/>
</dbReference>
<name>A0A4R8XY56_9MICO</name>
<evidence type="ECO:0000259" key="6">
    <source>
        <dbReference type="Pfam" id="PF12849"/>
    </source>
</evidence>
<dbReference type="RefSeq" id="WP_134369125.1">
    <property type="nucleotide sequence ID" value="NZ_SOGN01000024.1"/>
</dbReference>
<accession>A0A4R8XY56</accession>
<dbReference type="PANTHER" id="PTHR42996:SF1">
    <property type="entry name" value="PHOSPHATE-BINDING PROTEIN PSTS"/>
    <property type="match status" value="1"/>
</dbReference>
<dbReference type="PIRSF" id="PIRSF002756">
    <property type="entry name" value="PstS"/>
    <property type="match status" value="1"/>
</dbReference>
<evidence type="ECO:0000313" key="7">
    <source>
        <dbReference type="EMBL" id="TFC82609.1"/>
    </source>
</evidence>
<comment type="caution">
    <text evidence="7">The sequence shown here is derived from an EMBL/GenBank/DDBJ whole genome shotgun (WGS) entry which is preliminary data.</text>
</comment>
<dbReference type="AlphaFoldDB" id="A0A4R8XY56"/>
<dbReference type="InterPro" id="IPR005673">
    <property type="entry name" value="ABC_phos-bd_PstS"/>
</dbReference>
<feature type="domain" description="PBP" evidence="6">
    <location>
        <begin position="36"/>
        <end position="332"/>
    </location>
</feature>
<keyword evidence="5" id="KW-0732">Signal</keyword>
<evidence type="ECO:0000256" key="1">
    <source>
        <dbReference type="ARBA" id="ARBA00008725"/>
    </source>
</evidence>
<keyword evidence="2 4" id="KW-0813">Transport</keyword>
<dbReference type="EMBL" id="SOGN01000024">
    <property type="protein sequence ID" value="TFC82609.1"/>
    <property type="molecule type" value="Genomic_DNA"/>
</dbReference>
<dbReference type="GO" id="GO:0042301">
    <property type="term" value="F:phosphate ion binding"/>
    <property type="evidence" value="ECO:0007669"/>
    <property type="project" value="InterPro"/>
</dbReference>
<evidence type="ECO:0000256" key="4">
    <source>
        <dbReference type="PIRNR" id="PIRNR002756"/>
    </source>
</evidence>
<evidence type="ECO:0000313" key="8">
    <source>
        <dbReference type="Proteomes" id="UP000298433"/>
    </source>
</evidence>
<dbReference type="PROSITE" id="PS51257">
    <property type="entry name" value="PROKAR_LIPOPROTEIN"/>
    <property type="match status" value="1"/>
</dbReference>
<dbReference type="GO" id="GO:0035435">
    <property type="term" value="P:phosphate ion transmembrane transport"/>
    <property type="evidence" value="ECO:0007669"/>
    <property type="project" value="InterPro"/>
</dbReference>
<comment type="similarity">
    <text evidence="1 4">Belongs to the PstS family.</text>
</comment>
<evidence type="ECO:0000256" key="5">
    <source>
        <dbReference type="SAM" id="SignalP"/>
    </source>
</evidence>
<dbReference type="Proteomes" id="UP000298433">
    <property type="component" value="Unassembled WGS sequence"/>
</dbReference>
<evidence type="ECO:0000256" key="2">
    <source>
        <dbReference type="ARBA" id="ARBA00022448"/>
    </source>
</evidence>
<dbReference type="Pfam" id="PF12849">
    <property type="entry name" value="PBP_like_2"/>
    <property type="match status" value="1"/>
</dbReference>
<organism evidence="7 8">
    <name type="scientific">Cryobacterium cheniae</name>
    <dbReference type="NCBI Taxonomy" id="1259262"/>
    <lineage>
        <taxon>Bacteria</taxon>
        <taxon>Bacillati</taxon>
        <taxon>Actinomycetota</taxon>
        <taxon>Actinomycetes</taxon>
        <taxon>Micrococcales</taxon>
        <taxon>Microbacteriaceae</taxon>
        <taxon>Cryobacterium</taxon>
    </lineage>
</organism>
<proteinExistence type="inferred from homology"/>
<dbReference type="CDD" id="cd13565">
    <property type="entry name" value="PBP2_PstS"/>
    <property type="match status" value="1"/>
</dbReference>
<dbReference type="InterPro" id="IPR050962">
    <property type="entry name" value="Phosphate-bind_PstS"/>
</dbReference>
<dbReference type="InterPro" id="IPR024370">
    <property type="entry name" value="PBP_domain"/>
</dbReference>
<dbReference type="Gene3D" id="3.40.190.10">
    <property type="entry name" value="Periplasmic binding protein-like II"/>
    <property type="match status" value="2"/>
</dbReference>
<dbReference type="SUPFAM" id="SSF53850">
    <property type="entry name" value="Periplasmic binding protein-like II"/>
    <property type="match status" value="1"/>
</dbReference>
<protein>
    <recommendedName>
        <fullName evidence="4">Phosphate-binding protein</fullName>
    </recommendedName>
</protein>
<dbReference type="OrthoDB" id="9801510at2"/>
<feature type="signal peptide" evidence="5">
    <location>
        <begin position="1"/>
        <end position="24"/>
    </location>
</feature>
<sequence length="362" mass="36796">MNFTRFGRPAVIAVVAALALSSCAANEGAAPESDSASALTGTINAGGASSQGSAQEAWIAAFQTSNPDVTINYDPSGSGAGREAFIAGGLDFAGSDSYLSDEELAGTFASCAADTTAVDLPTYISPIAVIFNVEGVDELNVDADTLAKIFAGTITTWNDPALVALNEGVSLPSTAITAVHRSDDSGTTKNFADYLGQNAPAVWTEKASDTFPFQTGEGAQGTSGVVDAVTNGVGTIGYADASRAGDLGVAKLKVGDEFVAYTAEAAAAVVDGSPMVEGREANDLAFDLNRTTTNPEEYPLVLVSYAVVCTEYADAAQAELVKAYVGYMASAEGQAEAEASAGAAPMTTELQDKVAAVLETVK</sequence>